<evidence type="ECO:0000256" key="6">
    <source>
        <dbReference type="ARBA" id="ARBA00022553"/>
    </source>
</evidence>
<feature type="domain" description="SF3 helicase" evidence="35">
    <location>
        <begin position="514"/>
        <end position="735"/>
    </location>
</feature>
<keyword evidence="13 33" id="KW-0863">Zinc-finger</keyword>
<dbReference type="GO" id="GO:0005524">
    <property type="term" value="F:ATP binding"/>
    <property type="evidence" value="ECO:0007669"/>
    <property type="project" value="UniProtKB-KW"/>
</dbReference>
<dbReference type="GO" id="GO:0039576">
    <property type="term" value="P:symbiont-mediated suppression of host JAK-STAT cascade via inhibition of JAK1 activity"/>
    <property type="evidence" value="ECO:0007669"/>
    <property type="project" value="UniProtKB-KW"/>
</dbReference>
<dbReference type="SUPFAM" id="SSF52540">
    <property type="entry name" value="P-loop containing nucleoside triphosphate hydrolases"/>
    <property type="match status" value="1"/>
</dbReference>
<dbReference type="GO" id="GO:0042025">
    <property type="term" value="C:host cell nucleus"/>
    <property type="evidence" value="ECO:0007669"/>
    <property type="project" value="UniProtKB-SubCell"/>
</dbReference>
<comment type="subunit">
    <text evidence="27">Forms homohexamers in the presence of ATP. Interacts with host HDAC1. Interacts (via LXCXE domain) with host RB1; the interaction induces the aberrant dissociation of RB1-E2F1 complex thereby disrupting RB1's activity. Interacts (via LXCXE domain) with host pRB-related proteins RBL1 and RBL2. Interacts (via C-terminus) with host TOP1 and POLA1 allowing DNA replication. Interacts with host preinitiation complex components TBP, TFIIA and TFIID to regulate transcription initiation.</text>
</comment>
<dbReference type="GO" id="GO:0008270">
    <property type="term" value="F:zinc ion binding"/>
    <property type="evidence" value="ECO:0007669"/>
    <property type="project" value="UniProtKB-KW"/>
</dbReference>
<dbReference type="SUPFAM" id="SSF46565">
    <property type="entry name" value="Chaperone J-domain"/>
    <property type="match status" value="1"/>
</dbReference>
<dbReference type="PROSITE" id="PS51287">
    <property type="entry name" value="T_AG_OBD"/>
    <property type="match status" value="1"/>
</dbReference>
<protein>
    <recommendedName>
        <fullName evidence="3">Large T antigen</fullName>
        <ecNumber evidence="29">5.6.2.4</ecNumber>
    </recommendedName>
    <alternativeName>
        <fullName evidence="30">DNA 3'-5' helicase large T antigen</fullName>
    </alternativeName>
</protein>
<dbReference type="InterPro" id="IPR014015">
    <property type="entry name" value="Helicase_SF3_DNA-vir"/>
</dbReference>
<evidence type="ECO:0000259" key="35">
    <source>
        <dbReference type="PROSITE" id="PS51206"/>
    </source>
</evidence>
<evidence type="ECO:0000256" key="17">
    <source>
        <dbReference type="ARBA" id="ARBA00022833"/>
    </source>
</evidence>
<keyword evidence="12" id="KW-0547">Nucleotide-binding</keyword>
<comment type="catalytic activity">
    <reaction evidence="28">
        <text>Couples ATP hydrolysis with the unwinding of duplex DNA by translocating in the 3'-5' direction.</text>
        <dbReference type="EC" id="5.6.2.4"/>
    </reaction>
</comment>
<keyword evidence="17" id="KW-0862">Zinc</keyword>
<evidence type="ECO:0000256" key="24">
    <source>
        <dbReference type="ARBA" id="ARBA00023280"/>
    </source>
</evidence>
<keyword evidence="8" id="KW-0945">Host-virus interaction</keyword>
<accession>A0A162GN70</accession>
<evidence type="ECO:0000256" key="19">
    <source>
        <dbReference type="ARBA" id="ARBA00022842"/>
    </source>
</evidence>
<evidence type="ECO:0000256" key="11">
    <source>
        <dbReference type="ARBA" id="ARBA00022723"/>
    </source>
</evidence>
<feature type="compositionally biased region" description="Low complexity" evidence="34">
    <location>
        <begin position="247"/>
        <end position="259"/>
    </location>
</feature>
<evidence type="ECO:0000256" key="29">
    <source>
        <dbReference type="ARBA" id="ARBA00034808"/>
    </source>
</evidence>
<keyword evidence="16" id="KW-1114">Inhibition of host interferon signaling pathway by virus</keyword>
<dbReference type="InterPro" id="IPR036869">
    <property type="entry name" value="J_dom_sf"/>
</dbReference>
<dbReference type="InterPro" id="IPR010932">
    <property type="entry name" value="Lg_T_Ag_Polyomavir_C"/>
</dbReference>
<evidence type="ECO:0000259" key="36">
    <source>
        <dbReference type="PROSITE" id="PS51287"/>
    </source>
</evidence>
<evidence type="ECO:0000256" key="14">
    <source>
        <dbReference type="ARBA" id="ARBA00022801"/>
    </source>
</evidence>
<dbReference type="PROSITE" id="PS51206">
    <property type="entry name" value="SF3_HELICASE_1"/>
    <property type="match status" value="1"/>
</dbReference>
<dbReference type="EC" id="5.6.2.4" evidence="29"/>
<feature type="domain" description="T-ag OBD" evidence="36">
    <location>
        <begin position="277"/>
        <end position="396"/>
    </location>
</feature>
<dbReference type="Gene3D" id="1.20.1050.70">
    <property type="entry name" value="Large T antigen, SV40, domain 3"/>
    <property type="match status" value="1"/>
</dbReference>
<dbReference type="Gene3D" id="1.10.10.510">
    <property type="entry name" value="Zinc finger, large T-antigen D1 domain"/>
    <property type="match status" value="1"/>
</dbReference>
<keyword evidence="22" id="KW-0413">Isomerase</keyword>
<keyword evidence="15" id="KW-0347">Helicase</keyword>
<feature type="compositionally biased region" description="Low complexity" evidence="34">
    <location>
        <begin position="217"/>
        <end position="229"/>
    </location>
</feature>
<evidence type="ECO:0000313" key="38">
    <source>
        <dbReference type="EMBL" id="AKQ44355.1"/>
    </source>
</evidence>
<evidence type="ECO:0000256" key="1">
    <source>
        <dbReference type="ARBA" id="ARBA00001946"/>
    </source>
</evidence>
<dbReference type="SUPFAM" id="SSF55464">
    <property type="entry name" value="Origin of replication-binding domain, RBD-like"/>
    <property type="match status" value="1"/>
</dbReference>
<reference evidence="38 39" key="1">
    <citation type="submission" date="2015-04" db="EMBL/GenBank/DDBJ databases">
        <title>A novel polyomavirus in domestic pig (Sus scrofa domesticus).</title>
        <authorList>
            <person name="Ehlers B."/>
            <person name="Liebmann S."/>
            <person name="Walter C."/>
            <person name="Preugschass H."/>
            <person name="Fischer D."/>
        </authorList>
    </citation>
    <scope>NUCLEOTIDE SEQUENCE [LARGE SCALE GENOMIC DNA]</scope>
    <source>
        <strain evidence="38">471</strain>
    </source>
</reference>
<dbReference type="EMBL" id="KR065722">
    <property type="protein sequence ID" value="AKQ44355.1"/>
    <property type="molecule type" value="Genomic_DNA"/>
</dbReference>
<keyword evidence="26" id="KW-1096">Inhibition of host JAK1 by virus</keyword>
<keyword evidence="18" id="KW-0067">ATP-binding</keyword>
<dbReference type="GO" id="GO:0052170">
    <property type="term" value="P:symbiont-mediated suppression of host innate immune response"/>
    <property type="evidence" value="ECO:0007669"/>
    <property type="project" value="UniProtKB-KW"/>
</dbReference>
<evidence type="ECO:0000256" key="30">
    <source>
        <dbReference type="ARBA" id="ARBA00045019"/>
    </source>
</evidence>
<dbReference type="RefSeq" id="YP_009552103.1">
    <property type="nucleotide sequence ID" value="NC_040598.1"/>
</dbReference>
<dbReference type="PROSITE" id="PS51341">
    <property type="entry name" value="ZF_LTAG_D1"/>
    <property type="match status" value="1"/>
</dbReference>
<feature type="domain" description="T-ag D1-type" evidence="37">
    <location>
        <begin position="405"/>
        <end position="495"/>
    </location>
</feature>
<keyword evidence="7" id="KW-1048">Host nucleus</keyword>
<evidence type="ECO:0000256" key="18">
    <source>
        <dbReference type="ARBA" id="ARBA00022840"/>
    </source>
</evidence>
<evidence type="ECO:0000256" key="25">
    <source>
        <dbReference type="ARBA" id="ARBA00023309"/>
    </source>
</evidence>
<keyword evidence="6" id="KW-0597">Phosphoprotein</keyword>
<keyword evidence="4" id="KW-1121">Modulation of host cell cycle by virus</keyword>
<dbReference type="GO" id="GO:0043138">
    <property type="term" value="F:3'-5' DNA helicase activity"/>
    <property type="evidence" value="ECO:0007669"/>
    <property type="project" value="UniProtKB-EC"/>
</dbReference>
<evidence type="ECO:0000256" key="12">
    <source>
        <dbReference type="ARBA" id="ARBA00022741"/>
    </source>
</evidence>
<dbReference type="GO" id="GO:0003688">
    <property type="term" value="F:DNA replication origin binding"/>
    <property type="evidence" value="ECO:0007669"/>
    <property type="project" value="InterPro"/>
</dbReference>
<keyword evidence="14" id="KW-0378">Hydrolase</keyword>
<evidence type="ECO:0000256" key="2">
    <source>
        <dbReference type="ARBA" id="ARBA00004147"/>
    </source>
</evidence>
<dbReference type="OrthoDB" id="14669at10239"/>
<keyword evidence="5" id="KW-0244">Early protein</keyword>
<dbReference type="Pfam" id="PF02217">
    <property type="entry name" value="T_Ag_DNA_bind"/>
    <property type="match status" value="1"/>
</dbReference>
<gene>
    <name evidence="38" type="primary">LTAg</name>
</gene>
<evidence type="ECO:0000256" key="7">
    <source>
        <dbReference type="ARBA" id="ARBA00022562"/>
    </source>
</evidence>
<evidence type="ECO:0000256" key="5">
    <source>
        <dbReference type="ARBA" id="ARBA00022518"/>
    </source>
</evidence>
<comment type="subcellular location">
    <subcellularLocation>
        <location evidence="2">Host nucleus</location>
    </subcellularLocation>
</comment>
<dbReference type="GO" id="GO:0006260">
    <property type="term" value="P:DNA replication"/>
    <property type="evidence" value="ECO:0007669"/>
    <property type="project" value="UniProtKB-KW"/>
</dbReference>
<dbReference type="InterPro" id="IPR037102">
    <property type="entry name" value="Znf_lg_T-Ag_D1_dom_sf"/>
</dbReference>
<evidence type="ECO:0000256" key="21">
    <source>
        <dbReference type="ARBA" id="ARBA00023125"/>
    </source>
</evidence>
<keyword evidence="21 32" id="KW-0238">DNA-binding</keyword>
<keyword evidence="19" id="KW-0460">Magnesium</keyword>
<evidence type="ECO:0000256" key="22">
    <source>
        <dbReference type="ARBA" id="ARBA00023235"/>
    </source>
</evidence>
<dbReference type="Gene3D" id="3.40.1310.20">
    <property type="match status" value="1"/>
</dbReference>
<evidence type="ECO:0000256" key="9">
    <source>
        <dbReference type="ARBA" id="ARBA00022632"/>
    </source>
</evidence>
<dbReference type="InterPro" id="IPR001623">
    <property type="entry name" value="DnaJ_domain"/>
</dbReference>
<dbReference type="SMART" id="SM00271">
    <property type="entry name" value="DnaJ"/>
    <property type="match status" value="1"/>
</dbReference>
<name>A0A162GN70_9POLY</name>
<feature type="DNA-binding region" description="T-ag OBD" evidence="32">
    <location>
        <begin position="277"/>
        <end position="396"/>
    </location>
</feature>
<dbReference type="CDD" id="cd06257">
    <property type="entry name" value="DnaJ"/>
    <property type="match status" value="1"/>
</dbReference>
<evidence type="ECO:0000256" key="8">
    <source>
        <dbReference type="ARBA" id="ARBA00022581"/>
    </source>
</evidence>
<dbReference type="GeneID" id="41700526"/>
<evidence type="ECO:0000256" key="27">
    <source>
        <dbReference type="ARBA" id="ARBA00026077"/>
    </source>
</evidence>
<evidence type="ECO:0000256" key="13">
    <source>
        <dbReference type="ARBA" id="ARBA00022771"/>
    </source>
</evidence>
<evidence type="ECO:0000256" key="23">
    <source>
        <dbReference type="ARBA" id="ARBA00023258"/>
    </source>
</evidence>
<dbReference type="Pfam" id="PF06431">
    <property type="entry name" value="Polyoma_lg_T_C"/>
    <property type="match status" value="1"/>
</dbReference>
<dbReference type="GO" id="GO:0039502">
    <property type="term" value="P:symbiont-mediated suppression of host type I interferon-mediated signaling pathway"/>
    <property type="evidence" value="ECO:0007669"/>
    <property type="project" value="UniProtKB-KW"/>
</dbReference>
<proteinExistence type="predicted"/>
<evidence type="ECO:0000256" key="3">
    <source>
        <dbReference type="ARBA" id="ARBA00018805"/>
    </source>
</evidence>
<dbReference type="InterPro" id="IPR003133">
    <property type="entry name" value="T_Ag_DNA-bd"/>
</dbReference>
<sequence>MDIALTREERKELSELLDLAPHCFGNIPMMKFCYRKACLRLHPDKGGDAGKMQRLNELWQTFQQSIDCLRNGENAGFYSFQDEDPIYGTPHFKHWWQSQQRTGYRFEDHFPTPDGATFGGSHLHFPSSRSWSSRGSSSRHSRRSSSPSASSESTRSSVPPSRSTSPSTSSQTGGCVFGDSQSSQSSSRRSQEPPEPDLFCSETLDSSPGSPKFTGFSTTTASSSRASTSPPHGKRSATPSEGGFNDGASSFHSAGSFSSTPPKPKKAKEDAFPTDFPACLADYISHAVYSNKTVSSFAVHSTLEKISLLYDKIDKFRVDFKSRHSYRDERNNTSGILFFLTLTKHRVSAIKNFCGNFCTVSFLLVKAVNKCAEFYRVCCAHPFALIEQSKEGIFSYEFEKASEKSEPVSWNQVAEFAEAYELDDPLIIMAHYLDFAKPFPCSKCYGKGLKPHAAHEQQHKNAKLFYEAKAQKNICQQAADVVTAKRRLKLMESTREELLCEKFKIQLEKLKKLEPFPLLLHMAGVAWYMKLFDDFEHKICRILQLLTENIPKKRNILFIGPINSGKTSLAAALLDLLQGKALNVNCPSDKLNFELGCAIDHFAVVFEDVKGQTSLNKSLQPGQGIHNLDNLREHLDGAVPVNLEKKHVNKRTQIFPPSIVTSNEYVFPPTLTARFALTLNFTCKSCLKHSLDSNEDIQRHRILQSGLTIFLALVWLLPIRYFNAQISDDVSTWKQILDAEIKLEKFAKMQENIEMGKDPLLGIVAYEDDDADSDHDSGRFTQ</sequence>
<evidence type="ECO:0000256" key="34">
    <source>
        <dbReference type="SAM" id="MobiDB-lite"/>
    </source>
</evidence>
<keyword evidence="25" id="KW-1078">G1/S host cell cycle checkpoint dysregulation by virus</keyword>
<dbReference type="Gene3D" id="1.10.287.110">
    <property type="entry name" value="DnaJ domain"/>
    <property type="match status" value="1"/>
</dbReference>
<dbReference type="InterPro" id="IPR027417">
    <property type="entry name" value="P-loop_NTPase"/>
</dbReference>
<evidence type="ECO:0000256" key="26">
    <source>
        <dbReference type="ARBA" id="ARBA00023318"/>
    </source>
</evidence>
<evidence type="ECO:0000256" key="33">
    <source>
        <dbReference type="PROSITE-ProRule" id="PRU00671"/>
    </source>
</evidence>
<dbReference type="Gene3D" id="3.40.50.300">
    <property type="entry name" value="P-loop containing nucleotide triphosphate hydrolases"/>
    <property type="match status" value="1"/>
</dbReference>
<dbReference type="GO" id="GO:0016787">
    <property type="term" value="F:hydrolase activity"/>
    <property type="evidence" value="ECO:0007669"/>
    <property type="project" value="UniProtKB-KW"/>
</dbReference>
<keyword evidence="10" id="KW-0235">DNA replication</keyword>
<keyword evidence="9" id="KW-1090">Inhibition of host innate immune response by virus</keyword>
<evidence type="ECO:0000256" key="15">
    <source>
        <dbReference type="ARBA" id="ARBA00022806"/>
    </source>
</evidence>
<evidence type="ECO:0000256" key="4">
    <source>
        <dbReference type="ARBA" id="ARBA00022504"/>
    </source>
</evidence>
<keyword evidence="24" id="KW-0899">Viral immunoevasion</keyword>
<evidence type="ECO:0000256" key="28">
    <source>
        <dbReference type="ARBA" id="ARBA00034617"/>
    </source>
</evidence>
<comment type="catalytic activity">
    <reaction evidence="31">
        <text>ATP + H2O = ADP + phosphate + H(+)</text>
        <dbReference type="Rhea" id="RHEA:13065"/>
        <dbReference type="ChEBI" id="CHEBI:15377"/>
        <dbReference type="ChEBI" id="CHEBI:15378"/>
        <dbReference type="ChEBI" id="CHEBI:30616"/>
        <dbReference type="ChEBI" id="CHEBI:43474"/>
        <dbReference type="ChEBI" id="CHEBI:456216"/>
        <dbReference type="EC" id="5.6.2.4"/>
    </reaction>
</comment>
<evidence type="ECO:0000259" key="37">
    <source>
        <dbReference type="PROSITE" id="PS51341"/>
    </source>
</evidence>
<dbReference type="Proteomes" id="UP000147829">
    <property type="component" value="Segment"/>
</dbReference>
<evidence type="ECO:0000256" key="32">
    <source>
        <dbReference type="PROSITE-ProRule" id="PRU00620"/>
    </source>
</evidence>
<feature type="region of interest" description="Disordered" evidence="34">
    <location>
        <begin position="128"/>
        <end position="269"/>
    </location>
</feature>
<feature type="compositionally biased region" description="Low complexity" evidence="34">
    <location>
        <begin position="144"/>
        <end position="170"/>
    </location>
</feature>
<keyword evidence="23" id="KW-0922">Interferon antiviral system evasion</keyword>
<evidence type="ECO:0000256" key="10">
    <source>
        <dbReference type="ARBA" id="ARBA00022705"/>
    </source>
</evidence>
<dbReference type="InterPro" id="IPR017910">
    <property type="entry name" value="Znf_lg_T-Ag_D1-typ"/>
</dbReference>
<keyword evidence="39" id="KW-1185">Reference proteome</keyword>
<evidence type="ECO:0000256" key="20">
    <source>
        <dbReference type="ARBA" id="ARBA00022990"/>
    </source>
</evidence>
<evidence type="ECO:0000256" key="31">
    <source>
        <dbReference type="ARBA" id="ARBA00048988"/>
    </source>
</evidence>
<evidence type="ECO:0000256" key="16">
    <source>
        <dbReference type="ARBA" id="ARBA00022830"/>
    </source>
</evidence>
<dbReference type="GO" id="GO:0039645">
    <property type="term" value="P:symbiont-mediated perturbation of host cell cycle G1/S transition checkpoint"/>
    <property type="evidence" value="ECO:0007669"/>
    <property type="project" value="UniProtKB-KW"/>
</dbReference>
<dbReference type="KEGG" id="vg:41700526"/>
<evidence type="ECO:0000313" key="39">
    <source>
        <dbReference type="Proteomes" id="UP000147829"/>
    </source>
</evidence>
<comment type="cofactor">
    <cofactor evidence="1">
        <name>Mg(2+)</name>
        <dbReference type="ChEBI" id="CHEBI:18420"/>
    </cofactor>
</comment>
<organism evidence="38 39">
    <name type="scientific">Sus scrofa polyomavirus 1</name>
    <dbReference type="NCBI Taxonomy" id="1680894"/>
    <lineage>
        <taxon>Viruses</taxon>
        <taxon>Monodnaviria</taxon>
        <taxon>Shotokuvirae</taxon>
        <taxon>Cossaviricota</taxon>
        <taxon>Papovaviricetes</taxon>
        <taxon>Sepolyvirales</taxon>
        <taxon>Polyomaviridae</taxon>
        <taxon>Alphapolyomavirus</taxon>
        <taxon>Alphapolyomavirus suis</taxon>
    </lineage>
</organism>
<keyword evidence="11" id="KW-0479">Metal-binding</keyword>
<keyword evidence="20" id="KW-0007">Acetylation</keyword>